<accession>A0A921RC84</accession>
<dbReference type="OrthoDB" id="759501at2759"/>
<reference evidence="3" key="2">
    <citation type="submission" date="2020-10" db="EMBL/GenBank/DDBJ databases">
        <authorList>
            <person name="Cooper E.A."/>
            <person name="Brenton Z.W."/>
            <person name="Flinn B.S."/>
            <person name="Jenkins J."/>
            <person name="Shu S."/>
            <person name="Flowers D."/>
            <person name="Luo F."/>
            <person name="Wang Y."/>
            <person name="Xia P."/>
            <person name="Barry K."/>
            <person name="Daum C."/>
            <person name="Lipzen A."/>
            <person name="Yoshinaga Y."/>
            <person name="Schmutz J."/>
            <person name="Saski C."/>
            <person name="Vermerris W."/>
            <person name="Kresovich S."/>
        </authorList>
    </citation>
    <scope>NUCLEOTIDE SEQUENCE</scope>
</reference>
<dbReference type="EMBL" id="CM027682">
    <property type="protein sequence ID" value="KAG0537257.1"/>
    <property type="molecule type" value="Genomic_DNA"/>
</dbReference>
<dbReference type="PANTHER" id="PTHR35489">
    <property type="entry name" value="TITAN9"/>
    <property type="match status" value="1"/>
</dbReference>
<dbReference type="Gramene" id="EES00558">
    <property type="protein sequence ID" value="EES00558"/>
    <property type="gene ID" value="SORBI_3003G127500"/>
</dbReference>
<evidence type="ECO:0000313" key="4">
    <source>
        <dbReference type="Proteomes" id="UP000807115"/>
    </source>
</evidence>
<feature type="coiled-coil region" evidence="1">
    <location>
        <begin position="33"/>
        <end position="75"/>
    </location>
</feature>
<reference evidence="3" key="1">
    <citation type="journal article" date="2019" name="BMC Genomics">
        <title>A new reference genome for Sorghum bicolor reveals high levels of sequence similarity between sweet and grain genotypes: implications for the genetics of sugar metabolism.</title>
        <authorList>
            <person name="Cooper E.A."/>
            <person name="Brenton Z.W."/>
            <person name="Flinn B.S."/>
            <person name="Jenkins J."/>
            <person name="Shu S."/>
            <person name="Flowers D."/>
            <person name="Luo F."/>
            <person name="Wang Y."/>
            <person name="Xia P."/>
            <person name="Barry K."/>
            <person name="Daum C."/>
            <person name="Lipzen A."/>
            <person name="Yoshinaga Y."/>
            <person name="Schmutz J."/>
            <person name="Saski C."/>
            <person name="Vermerris W."/>
            <person name="Kresovich S."/>
        </authorList>
    </citation>
    <scope>NUCLEOTIDE SEQUENCE</scope>
</reference>
<protein>
    <recommendedName>
        <fullName evidence="2">DUF7806 domain-containing protein</fullName>
    </recommendedName>
</protein>
<evidence type="ECO:0000313" key="3">
    <source>
        <dbReference type="EMBL" id="KAG0537257.1"/>
    </source>
</evidence>
<feature type="domain" description="DUF7806" evidence="2">
    <location>
        <begin position="174"/>
        <end position="261"/>
    </location>
</feature>
<dbReference type="AlphaFoldDB" id="A0A921RC84"/>
<name>A0A921RC84_SORBI</name>
<evidence type="ECO:0000256" key="1">
    <source>
        <dbReference type="SAM" id="Coils"/>
    </source>
</evidence>
<proteinExistence type="predicted"/>
<dbReference type="OMA" id="DSINANC"/>
<dbReference type="PANTHER" id="PTHR35489:SF2">
    <property type="entry name" value="TITAN9"/>
    <property type="match status" value="1"/>
</dbReference>
<dbReference type="InterPro" id="IPR056708">
    <property type="entry name" value="DUF7806"/>
</dbReference>
<dbReference type="Pfam" id="PF25091">
    <property type="entry name" value="DUF7806"/>
    <property type="match status" value="1"/>
</dbReference>
<gene>
    <name evidence="3" type="ORF">BDA96_03G133100</name>
</gene>
<comment type="caution">
    <text evidence="3">The sequence shown here is derived from an EMBL/GenBank/DDBJ whole genome shotgun (WGS) entry which is preliminary data.</text>
</comment>
<organism evidence="3 4">
    <name type="scientific">Sorghum bicolor</name>
    <name type="common">Sorghum</name>
    <name type="synonym">Sorghum vulgare</name>
    <dbReference type="NCBI Taxonomy" id="4558"/>
    <lineage>
        <taxon>Eukaryota</taxon>
        <taxon>Viridiplantae</taxon>
        <taxon>Streptophyta</taxon>
        <taxon>Embryophyta</taxon>
        <taxon>Tracheophyta</taxon>
        <taxon>Spermatophyta</taxon>
        <taxon>Magnoliopsida</taxon>
        <taxon>Liliopsida</taxon>
        <taxon>Poales</taxon>
        <taxon>Poaceae</taxon>
        <taxon>PACMAD clade</taxon>
        <taxon>Panicoideae</taxon>
        <taxon>Andropogonodae</taxon>
        <taxon>Andropogoneae</taxon>
        <taxon>Sorghinae</taxon>
        <taxon>Sorghum</taxon>
    </lineage>
</organism>
<dbReference type="Proteomes" id="UP000807115">
    <property type="component" value="Chromosome 3"/>
</dbReference>
<keyword evidence="1" id="KW-0175">Coiled coil</keyword>
<sequence>MERLDSKFHEKYTALKKRKLLDEGLEQEREAQFKELYDALKNWNSELKKDNAELNEMLVDKVDELQKARQEFLKDIRTRDSEILRLKQLLDEKAEKSNSKSTGLVVRTPESILENSIPMSPKRKTPLSHGKVKRVQLSENAHHSSPAEEPQELECSRRHACISGNGTNEMPSAHMLCSLLQSLVRMKISVNDETEIFSISVSHEASGYSFTLTWLEESDEWSYKLSSLGTLDRIATDWMRQDIRFSMKMCRMFFERISSVITKG</sequence>
<evidence type="ECO:0000259" key="2">
    <source>
        <dbReference type="Pfam" id="PF25091"/>
    </source>
</evidence>
<dbReference type="KEGG" id="sbi:8074520"/>